<keyword evidence="8" id="KW-0238">DNA-binding</keyword>
<dbReference type="OrthoDB" id="654211at2759"/>
<dbReference type="SMART" id="SM00355">
    <property type="entry name" value="ZnF_C2H2"/>
    <property type="match status" value="9"/>
</dbReference>
<dbReference type="FunFam" id="3.30.160.60:FF:001370">
    <property type="entry name" value="Zinc finger protein"/>
    <property type="match status" value="1"/>
</dbReference>
<keyword evidence="4" id="KW-0677">Repeat</keyword>
<keyword evidence="5" id="KW-0863">Zinc-finger</keyword>
<sequence>MAPRLEVSFPETLLSLFQSLTSEDNTDDIIMLTDTEGHEIHLTIEPVENKTTKAIANICRILVIGESVLTKDNQNDCHTCTIGDVTTKPSPNSTMTTDEKQTIKPSPVVTLTTNEKQQTIKPIITMTTGEQHINKNEKVDTETNDISGGTPRRSRRERRKVLPPDATIELIKQPLHIELQKQQGGSLTNAKYENDDFDEARIASDIIANSDQGDTEASTDSITQHEEPESEPEPKLVKRYRDFKTLSEFKDMIHCSYCGLFMHKDRLSSHCEIEHATEVQDKDKVYMCEQCSDIVEDIELHYRTLHASVNIKTNQSNVWCRDCRQNVTESKWRNHRLKKHGQYKLSECPKCQKIFKSKNYLEKHMRRLHTDNRLYKACEFCKEMFTEDYLEMHVKRMHKEVQMFSCEFCNYQGKDRNYLENHIRAVHLNERKWPCTLCGKNFKNKSHLISHKSVVHDGIRKYACEFCGKRFTKRYHLETHVRTHTGEKPYKCSEPDCSKTFSSKTNCDVHIRHVHRKSYPYRCASCQEGFRRKNLLEQHCVTMHEKLPRVEAKLNPQYNMLLVEPDSHYVLWADGSNTTLISSQNVEPQFQYLQVTGADQPVSVAGEITLDKIQ</sequence>
<dbReference type="PROSITE" id="PS00028">
    <property type="entry name" value="ZINC_FINGER_C2H2_1"/>
    <property type="match status" value="5"/>
</dbReference>
<keyword evidence="13" id="KW-1185">Reference proteome</keyword>
<organism evidence="12 13">
    <name type="scientific">Owenia fusiformis</name>
    <name type="common">Polychaete worm</name>
    <dbReference type="NCBI Taxonomy" id="6347"/>
    <lineage>
        <taxon>Eukaryota</taxon>
        <taxon>Metazoa</taxon>
        <taxon>Spiralia</taxon>
        <taxon>Lophotrochozoa</taxon>
        <taxon>Annelida</taxon>
        <taxon>Polychaeta</taxon>
        <taxon>Sedentaria</taxon>
        <taxon>Canalipalpata</taxon>
        <taxon>Sabellida</taxon>
        <taxon>Oweniida</taxon>
        <taxon>Oweniidae</taxon>
        <taxon>Owenia</taxon>
    </lineage>
</organism>
<feature type="region of interest" description="Disordered" evidence="11">
    <location>
        <begin position="139"/>
        <end position="164"/>
    </location>
</feature>
<evidence type="ECO:0000256" key="3">
    <source>
        <dbReference type="ARBA" id="ARBA00022723"/>
    </source>
</evidence>
<dbReference type="Proteomes" id="UP000749559">
    <property type="component" value="Unassembled WGS sequence"/>
</dbReference>
<dbReference type="Gene3D" id="3.30.160.60">
    <property type="entry name" value="Classic Zinc Finger"/>
    <property type="match status" value="5"/>
</dbReference>
<accession>A0A8J1TFQ1</accession>
<dbReference type="GO" id="GO:0008270">
    <property type="term" value="F:zinc ion binding"/>
    <property type="evidence" value="ECO:0007669"/>
    <property type="project" value="UniProtKB-KW"/>
</dbReference>
<evidence type="ECO:0000256" key="1">
    <source>
        <dbReference type="ARBA" id="ARBA00004123"/>
    </source>
</evidence>
<keyword evidence="9" id="KW-0804">Transcription</keyword>
<comment type="caution">
    <text evidence="12">The sequence shown here is derived from an EMBL/GenBank/DDBJ whole genome shotgun (WGS) entry which is preliminary data.</text>
</comment>
<dbReference type="GO" id="GO:0003690">
    <property type="term" value="F:double-stranded DNA binding"/>
    <property type="evidence" value="ECO:0007669"/>
    <property type="project" value="UniProtKB-ARBA"/>
</dbReference>
<feature type="region of interest" description="Disordered" evidence="11">
    <location>
        <begin position="207"/>
        <end position="234"/>
    </location>
</feature>
<evidence type="ECO:0000256" key="7">
    <source>
        <dbReference type="ARBA" id="ARBA00023015"/>
    </source>
</evidence>
<evidence type="ECO:0000256" key="4">
    <source>
        <dbReference type="ARBA" id="ARBA00022737"/>
    </source>
</evidence>
<evidence type="ECO:0000256" key="9">
    <source>
        <dbReference type="ARBA" id="ARBA00023163"/>
    </source>
</evidence>
<dbReference type="InterPro" id="IPR050888">
    <property type="entry name" value="ZnF_C2H2-type_TF"/>
</dbReference>
<keyword evidence="6" id="KW-0862">Zinc</keyword>
<dbReference type="GO" id="GO:0005634">
    <property type="term" value="C:nucleus"/>
    <property type="evidence" value="ECO:0007669"/>
    <property type="project" value="UniProtKB-SubCell"/>
</dbReference>
<feature type="compositionally biased region" description="Basic residues" evidence="11">
    <location>
        <begin position="152"/>
        <end position="161"/>
    </location>
</feature>
<evidence type="ECO:0000256" key="5">
    <source>
        <dbReference type="ARBA" id="ARBA00022771"/>
    </source>
</evidence>
<dbReference type="EMBL" id="CAIIXF020000002">
    <property type="protein sequence ID" value="CAH1776809.1"/>
    <property type="molecule type" value="Genomic_DNA"/>
</dbReference>
<feature type="compositionally biased region" description="Polar residues" evidence="11">
    <location>
        <begin position="207"/>
        <end position="222"/>
    </location>
</feature>
<evidence type="ECO:0000256" key="11">
    <source>
        <dbReference type="SAM" id="MobiDB-lite"/>
    </source>
</evidence>
<evidence type="ECO:0000256" key="6">
    <source>
        <dbReference type="ARBA" id="ARBA00022833"/>
    </source>
</evidence>
<feature type="compositionally biased region" description="Basic and acidic residues" evidence="11">
    <location>
        <begin position="223"/>
        <end position="234"/>
    </location>
</feature>
<dbReference type="Pfam" id="PF00096">
    <property type="entry name" value="zf-C2H2"/>
    <property type="match status" value="3"/>
</dbReference>
<dbReference type="PROSITE" id="PS50157">
    <property type="entry name" value="ZINC_FINGER_C2H2_2"/>
    <property type="match status" value="6"/>
</dbReference>
<evidence type="ECO:0000256" key="10">
    <source>
        <dbReference type="ARBA" id="ARBA00023242"/>
    </source>
</evidence>
<reference evidence="12" key="1">
    <citation type="submission" date="2022-03" db="EMBL/GenBank/DDBJ databases">
        <authorList>
            <person name="Martin C."/>
        </authorList>
    </citation>
    <scope>NUCLEOTIDE SEQUENCE</scope>
</reference>
<keyword evidence="3" id="KW-0479">Metal-binding</keyword>
<evidence type="ECO:0000313" key="13">
    <source>
        <dbReference type="Proteomes" id="UP000749559"/>
    </source>
</evidence>
<keyword evidence="7" id="KW-0805">Transcription regulation</keyword>
<evidence type="ECO:0000256" key="2">
    <source>
        <dbReference type="ARBA" id="ARBA00006991"/>
    </source>
</evidence>
<evidence type="ECO:0000256" key="8">
    <source>
        <dbReference type="ARBA" id="ARBA00023125"/>
    </source>
</evidence>
<proteinExistence type="inferred from homology"/>
<comment type="subcellular location">
    <subcellularLocation>
        <location evidence="1">Nucleus</location>
    </subcellularLocation>
</comment>
<dbReference type="InterPro" id="IPR013087">
    <property type="entry name" value="Znf_C2H2_type"/>
</dbReference>
<dbReference type="AlphaFoldDB" id="A0A8J1TFQ1"/>
<evidence type="ECO:0000313" key="12">
    <source>
        <dbReference type="EMBL" id="CAH1776809.1"/>
    </source>
</evidence>
<dbReference type="FunFam" id="3.30.160.60:FF:000100">
    <property type="entry name" value="Zinc finger 45-like"/>
    <property type="match status" value="1"/>
</dbReference>
<keyword evidence="10" id="KW-0539">Nucleus</keyword>
<dbReference type="InterPro" id="IPR036236">
    <property type="entry name" value="Znf_C2H2_sf"/>
</dbReference>
<dbReference type="SUPFAM" id="SSF57667">
    <property type="entry name" value="beta-beta-alpha zinc fingers"/>
    <property type="match status" value="3"/>
</dbReference>
<gene>
    <name evidence="12" type="ORF">OFUS_LOCUS3945</name>
</gene>
<dbReference type="PANTHER" id="PTHR24406">
    <property type="entry name" value="TRANSCRIPTIONAL REPRESSOR CTCFL-RELATED"/>
    <property type="match status" value="1"/>
</dbReference>
<comment type="similarity">
    <text evidence="2">Belongs to the krueppel C2H2-type zinc-finger protein family.</text>
</comment>
<protein>
    <submittedName>
        <fullName evidence="12">Uncharacterized protein</fullName>
    </submittedName>
</protein>
<name>A0A8J1TFQ1_OWEFU</name>